<reference evidence="2" key="1">
    <citation type="submission" date="2018-05" db="EMBL/GenBank/DDBJ databases">
        <title>Complete Genome Sequences of Extremely Thermoacidophilic, Metal-Mobilizing Type-Strain Members of the Archaeal Family Sulfolobaceae: Acidianus brierleyi DSM-1651T, Acidianus sulfidivorans DSM-18786T, Metallosphaera hakonensis DSM-7519T, and Metallosphaera prunae DSM-10039T.</title>
        <authorList>
            <person name="Counts J.A."/>
            <person name="Kelly R.M."/>
        </authorList>
    </citation>
    <scope>NUCLEOTIDE SEQUENCE [LARGE SCALE GENOMIC DNA]</scope>
    <source>
        <strain evidence="2">HO1-1</strain>
    </source>
</reference>
<gene>
    <name evidence="2" type="ORF">DFR87_04290</name>
</gene>
<sequence length="171" mass="19149">MSPRILIVVMVVIIASSIASLTYVVISFHKTVYISTSSLDQELGGKWSVLVRGQIEDPNGISPIIAILLKGSIDNYYSSYYSTTTNLTVMVFKYNTSNLSDITQTIRNIYRILNWSVKNVSGGTNGFCIVSSNYQYLYLDYKDYLIVVVISGVIHPNESVQVARMQEQLLN</sequence>
<dbReference type="GeneID" id="36834534"/>
<dbReference type="AlphaFoldDB" id="A0A2U9ISN8"/>
<keyword evidence="1" id="KW-0812">Transmembrane</keyword>
<feature type="transmembrane region" description="Helical" evidence="1">
    <location>
        <begin position="6"/>
        <end position="26"/>
    </location>
</feature>
<dbReference type="RefSeq" id="WP_054836484.1">
    <property type="nucleotide sequence ID" value="NZ_BBBA01000005.1"/>
</dbReference>
<dbReference type="Proteomes" id="UP000247586">
    <property type="component" value="Chromosome"/>
</dbReference>
<evidence type="ECO:0000256" key="1">
    <source>
        <dbReference type="SAM" id="Phobius"/>
    </source>
</evidence>
<dbReference type="KEGG" id="mhk:DFR87_04290"/>
<keyword evidence="3" id="KW-1185">Reference proteome</keyword>
<keyword evidence="1" id="KW-0472">Membrane</keyword>
<proteinExistence type="predicted"/>
<evidence type="ECO:0000313" key="2">
    <source>
        <dbReference type="EMBL" id="AWR99038.1"/>
    </source>
</evidence>
<keyword evidence="1" id="KW-1133">Transmembrane helix</keyword>
<evidence type="ECO:0000313" key="3">
    <source>
        <dbReference type="Proteomes" id="UP000247586"/>
    </source>
</evidence>
<name>A0A2U9ISN8_9CREN</name>
<protein>
    <submittedName>
        <fullName evidence="2">Uncharacterized protein</fullName>
    </submittedName>
</protein>
<dbReference type="EMBL" id="CP029287">
    <property type="protein sequence ID" value="AWR99038.1"/>
    <property type="molecule type" value="Genomic_DNA"/>
</dbReference>
<accession>A0A2U9ISN8</accession>
<organism evidence="2 3">
    <name type="scientific">Metallosphaera hakonensis JCM 8857 = DSM 7519</name>
    <dbReference type="NCBI Taxonomy" id="1293036"/>
    <lineage>
        <taxon>Archaea</taxon>
        <taxon>Thermoproteota</taxon>
        <taxon>Thermoprotei</taxon>
        <taxon>Sulfolobales</taxon>
        <taxon>Sulfolobaceae</taxon>
        <taxon>Metallosphaera</taxon>
    </lineage>
</organism>